<keyword evidence="4" id="KW-1185">Reference proteome</keyword>
<evidence type="ECO:0008006" key="5">
    <source>
        <dbReference type="Google" id="ProtNLM"/>
    </source>
</evidence>
<keyword evidence="2" id="KW-0812">Transmembrane</keyword>
<dbReference type="AlphaFoldDB" id="A0A562VBI6"/>
<keyword evidence="2" id="KW-0472">Membrane</keyword>
<reference evidence="3 4" key="1">
    <citation type="journal article" date="2013" name="Stand. Genomic Sci.">
        <title>Genomic Encyclopedia of Type Strains, Phase I: The one thousand microbial genomes (KMG-I) project.</title>
        <authorList>
            <person name="Kyrpides N.C."/>
            <person name="Woyke T."/>
            <person name="Eisen J.A."/>
            <person name="Garrity G."/>
            <person name="Lilburn T.G."/>
            <person name="Beck B.J."/>
            <person name="Whitman W.B."/>
            <person name="Hugenholtz P."/>
            <person name="Klenk H.P."/>
        </authorList>
    </citation>
    <scope>NUCLEOTIDE SEQUENCE [LARGE SCALE GENOMIC DNA]</scope>
    <source>
        <strain evidence="3 4">DSM 45044</strain>
    </source>
</reference>
<feature type="transmembrane region" description="Helical" evidence="2">
    <location>
        <begin position="54"/>
        <end position="76"/>
    </location>
</feature>
<dbReference type="Proteomes" id="UP000321617">
    <property type="component" value="Unassembled WGS sequence"/>
</dbReference>
<evidence type="ECO:0000313" key="3">
    <source>
        <dbReference type="EMBL" id="TWJ15187.1"/>
    </source>
</evidence>
<dbReference type="EMBL" id="VLLL01000005">
    <property type="protein sequence ID" value="TWJ15187.1"/>
    <property type="molecule type" value="Genomic_DNA"/>
</dbReference>
<organism evidence="3 4">
    <name type="scientific">Stackebrandtia albiflava</name>
    <dbReference type="NCBI Taxonomy" id="406432"/>
    <lineage>
        <taxon>Bacteria</taxon>
        <taxon>Bacillati</taxon>
        <taxon>Actinomycetota</taxon>
        <taxon>Actinomycetes</taxon>
        <taxon>Glycomycetales</taxon>
        <taxon>Glycomycetaceae</taxon>
        <taxon>Stackebrandtia</taxon>
    </lineage>
</organism>
<evidence type="ECO:0000313" key="4">
    <source>
        <dbReference type="Proteomes" id="UP000321617"/>
    </source>
</evidence>
<feature type="region of interest" description="Disordered" evidence="1">
    <location>
        <begin position="86"/>
        <end position="115"/>
    </location>
</feature>
<protein>
    <recommendedName>
        <fullName evidence="5">DUF3099 family protein</fullName>
    </recommendedName>
</protein>
<feature type="region of interest" description="Disordered" evidence="1">
    <location>
        <begin position="1"/>
        <end position="20"/>
    </location>
</feature>
<gene>
    <name evidence="3" type="ORF">LX16_0887</name>
</gene>
<name>A0A562VBI6_9ACTN</name>
<dbReference type="InterPro" id="IPR021449">
    <property type="entry name" value="DUF3099"/>
</dbReference>
<sequence>MAHSQEKPALITDAQPSPAAQLRSRQVRYIVMMGIRALLLVVATVLVMSEVPMLWLWLLVCAVGMVLLPWMAVLIANDRPAKRDRRLFRRHHRPAETADPALESRKPPRVIDVDS</sequence>
<feature type="transmembrane region" description="Helical" evidence="2">
    <location>
        <begin position="29"/>
        <end position="48"/>
    </location>
</feature>
<keyword evidence="2" id="KW-1133">Transmembrane helix</keyword>
<evidence type="ECO:0000256" key="2">
    <source>
        <dbReference type="SAM" id="Phobius"/>
    </source>
</evidence>
<feature type="compositionally biased region" description="Basic and acidic residues" evidence="1">
    <location>
        <begin position="102"/>
        <end position="115"/>
    </location>
</feature>
<comment type="caution">
    <text evidence="3">The sequence shown here is derived from an EMBL/GenBank/DDBJ whole genome shotgun (WGS) entry which is preliminary data.</text>
</comment>
<accession>A0A562VBI6</accession>
<dbReference type="OrthoDB" id="5188998at2"/>
<evidence type="ECO:0000256" key="1">
    <source>
        <dbReference type="SAM" id="MobiDB-lite"/>
    </source>
</evidence>
<dbReference type="Pfam" id="PF11298">
    <property type="entry name" value="DUF3099"/>
    <property type="match status" value="1"/>
</dbReference>
<dbReference type="RefSeq" id="WP_147133469.1">
    <property type="nucleotide sequence ID" value="NZ_BAABIJ010000001.1"/>
</dbReference>
<proteinExistence type="predicted"/>